<name>B3T3J8_9ZZZZ</name>
<feature type="region of interest" description="Disordered" evidence="1">
    <location>
        <begin position="1"/>
        <end position="35"/>
    </location>
</feature>
<dbReference type="EMBL" id="EU016594">
    <property type="protein sequence ID" value="ABZ07157.1"/>
    <property type="molecule type" value="Genomic_DNA"/>
</dbReference>
<proteinExistence type="predicted"/>
<feature type="compositionally biased region" description="Basic and acidic residues" evidence="1">
    <location>
        <begin position="125"/>
        <end position="139"/>
    </location>
</feature>
<accession>B3T3J8</accession>
<reference evidence="2" key="1">
    <citation type="journal article" date="2008" name="ISME J.">
        <title>Genomic patterns of recombination, clonal divergence and environment in marine microbial populations.</title>
        <authorList>
            <person name="Konstantinidis K.T."/>
            <person name="Delong E.F."/>
        </authorList>
    </citation>
    <scope>NUCLEOTIDE SEQUENCE</scope>
</reference>
<dbReference type="AlphaFoldDB" id="B3T3J8"/>
<gene>
    <name evidence="2" type="ORF">ALOHA_HF4000ANIW133B20ctg2g9</name>
</gene>
<evidence type="ECO:0000313" key="2">
    <source>
        <dbReference type="EMBL" id="ABZ07157.1"/>
    </source>
</evidence>
<organism evidence="2">
    <name type="scientific">uncultured marine microorganism HF4000_ANIW133B20</name>
    <dbReference type="NCBI Taxonomy" id="455528"/>
    <lineage>
        <taxon>unclassified sequences</taxon>
        <taxon>environmental samples</taxon>
    </lineage>
</organism>
<protein>
    <submittedName>
        <fullName evidence="2">Uncharacterized protein</fullName>
    </submittedName>
</protein>
<sequence length="162" mass="17198">MEKTPEQIASETQLEMLADEPVQETAEPGQEAGPVPQISAEQSLAGLLQIGHLALLAGGMRNTAAVWNQDSCNAFAGAAVPVLRKYPWGGRVLAFLESGAGVEEMALFAVAMPLTMATVNAVQQDLKKPEPEKEPEKPAEPAPQYEPVPADECAADVDRYAS</sequence>
<feature type="region of interest" description="Disordered" evidence="1">
    <location>
        <begin position="122"/>
        <end position="162"/>
    </location>
</feature>
<evidence type="ECO:0000256" key="1">
    <source>
        <dbReference type="SAM" id="MobiDB-lite"/>
    </source>
</evidence>